<feature type="compositionally biased region" description="Basic and acidic residues" evidence="1">
    <location>
        <begin position="300"/>
        <end position="313"/>
    </location>
</feature>
<dbReference type="VEuPathDB" id="CryptoDB:Cvel_8850"/>
<reference evidence="3" key="1">
    <citation type="submission" date="2014-11" db="EMBL/GenBank/DDBJ databases">
        <title>Molecular phylogeny of cliff fern family Woodsiaceae with morphological implications.</title>
        <authorList>
            <person name="Shao Y.-Z."/>
            <person name="Wei R."/>
            <person name="Zhang X.-C."/>
        </authorList>
    </citation>
    <scope>NUCLEOTIDE SEQUENCE</scope>
</reference>
<feature type="compositionally biased region" description="Acidic residues" evidence="1">
    <location>
        <begin position="503"/>
        <end position="532"/>
    </location>
</feature>
<feature type="region of interest" description="Disordered" evidence="1">
    <location>
        <begin position="496"/>
        <end position="567"/>
    </location>
</feature>
<evidence type="ECO:0000259" key="2">
    <source>
        <dbReference type="PROSITE" id="PS50222"/>
    </source>
</evidence>
<feature type="compositionally biased region" description="Polar residues" evidence="1">
    <location>
        <begin position="35"/>
        <end position="49"/>
    </location>
</feature>
<accession>A0A0K6SA84</accession>
<dbReference type="PROSITE" id="PS50222">
    <property type="entry name" value="EF_HAND_2"/>
    <property type="match status" value="1"/>
</dbReference>
<name>A0A0K6SA84_9ALVE</name>
<dbReference type="EMBL" id="CDMZ01004040">
    <property type="protein sequence ID" value="CUC10451.1"/>
    <property type="molecule type" value="Genomic_DNA"/>
</dbReference>
<sequence length="567" mass="63453">MQPQVMYPFPQMTGENDVRNQPQSLQALRETATYASSGPTELHNPNATVSMAVGTDPESPPEFGRTMKMTNVAMPHLKHDNLYSSARGGLGFATTGTGTVGVGLPEGTVQIPPKSSEEAAIRELQSENGALREAFRRLCAHICQQSGTMDLEENVWGGVSNAAMLCRICEEAERALLPLLKPLDEANGCGAEGGGQEGEPLFKAAQKIRAAWKIAYERLGRRPKRKEPEIKLEKQKVEEKKKVGVIAFSPGGSLHMIPSDDAPPPEYEEEEEEEPPPMRRTSSVRTGERPAGHLSSIPQRRHDFPSPDGKREDPVYPVRHGFPSQPAPGEGPIPYRKHKIDSVASVASVFPSGKRHTFERGGTGPNDRIPYVRHEFEKDKLEDIFDPFGLKKGAPRPRLMQLPPVMPLVKKRLAQLVFHKSEVQLAVLFSKADVGTKGFLDMDDLKRFMKDMDLNLSDLQGPITWAEFHRVVSSVYTKARKSIHFTNYKMLLRRMSGERPEDKDEEDEDEDGDDEEDESDDEDEDEQDDEEREAAREFFNSSRAVESDEEESDDEPPNRFANLRNIK</sequence>
<dbReference type="AlphaFoldDB" id="A0A0K6SA84"/>
<dbReference type="SUPFAM" id="SSF47473">
    <property type="entry name" value="EF-hand"/>
    <property type="match status" value="1"/>
</dbReference>
<feature type="compositionally biased region" description="Acidic residues" evidence="1">
    <location>
        <begin position="266"/>
        <end position="275"/>
    </location>
</feature>
<proteinExistence type="predicted"/>
<feature type="region of interest" description="Disordered" evidence="1">
    <location>
        <begin position="249"/>
        <end position="313"/>
    </location>
</feature>
<feature type="domain" description="EF-hand" evidence="2">
    <location>
        <begin position="420"/>
        <end position="455"/>
    </location>
</feature>
<feature type="region of interest" description="Disordered" evidence="1">
    <location>
        <begin position="35"/>
        <end position="59"/>
    </location>
</feature>
<organism evidence="3">
    <name type="scientific">Chromera velia CCMP2878</name>
    <dbReference type="NCBI Taxonomy" id="1169474"/>
    <lineage>
        <taxon>Eukaryota</taxon>
        <taxon>Sar</taxon>
        <taxon>Alveolata</taxon>
        <taxon>Colpodellida</taxon>
        <taxon>Chromeraceae</taxon>
        <taxon>Chromera</taxon>
    </lineage>
</organism>
<evidence type="ECO:0000256" key="1">
    <source>
        <dbReference type="SAM" id="MobiDB-lite"/>
    </source>
</evidence>
<dbReference type="InterPro" id="IPR011992">
    <property type="entry name" value="EF-hand-dom_pair"/>
</dbReference>
<evidence type="ECO:0000313" key="3">
    <source>
        <dbReference type="EMBL" id="CUC10451.1"/>
    </source>
</evidence>
<gene>
    <name evidence="3" type="ORF">Cvel_8850.t1.CR1</name>
</gene>
<dbReference type="GO" id="GO:0005509">
    <property type="term" value="F:calcium ion binding"/>
    <property type="evidence" value="ECO:0007669"/>
    <property type="project" value="InterPro"/>
</dbReference>
<dbReference type="InterPro" id="IPR002048">
    <property type="entry name" value="EF_hand_dom"/>
</dbReference>
<protein>
    <recommendedName>
        <fullName evidence="2">EF-hand domain-containing protein</fullName>
    </recommendedName>
</protein>